<sequence length="240" mass="27809">MERYFQADGEDVFILFSLTHWMTLLVLVGIIVLIFLFRKVLRKPPLNTIVRSGLAAVLIISEISLHVWLWHIGEWTIQYSLPFHLSSISILLSAALLLTKSYSLFEFTYFAGVGSALQAMLTPDISAYTFPHFRYVHFFISHGGIVVANMFIVFVEKYRPTAKSVWKAFLYLNLYTFFVFLLNYFIEGNYMYISEKPINPSILDYLGPWPLYMLPLEVIAVITFLILYVPFGLLDRFGKE</sequence>
<dbReference type="EMBL" id="JAROBZ020000001">
    <property type="protein sequence ID" value="MFB3168108.1"/>
    <property type="molecule type" value="Genomic_DNA"/>
</dbReference>
<keyword evidence="1" id="KW-0472">Membrane</keyword>
<gene>
    <name evidence="2" type="ORF">P5G62_013405</name>
</gene>
<feature type="transmembrane region" description="Helical" evidence="1">
    <location>
        <begin position="135"/>
        <end position="156"/>
    </location>
</feature>
<dbReference type="Pfam" id="PF14808">
    <property type="entry name" value="TMEM164"/>
    <property type="match status" value="1"/>
</dbReference>
<feature type="transmembrane region" description="Helical" evidence="1">
    <location>
        <begin position="168"/>
        <end position="186"/>
    </location>
</feature>
<feature type="transmembrane region" description="Helical" evidence="1">
    <location>
        <begin position="77"/>
        <end position="97"/>
    </location>
</feature>
<dbReference type="RefSeq" id="WP_306073841.1">
    <property type="nucleotide sequence ID" value="NZ_JAROBZ020000001.1"/>
</dbReference>
<keyword evidence="1" id="KW-0812">Transmembrane</keyword>
<dbReference type="Proteomes" id="UP001241748">
    <property type="component" value="Unassembled WGS sequence"/>
</dbReference>
<evidence type="ECO:0000313" key="3">
    <source>
        <dbReference type="Proteomes" id="UP001241748"/>
    </source>
</evidence>
<proteinExistence type="predicted"/>
<keyword evidence="1" id="KW-1133">Transmembrane helix</keyword>
<dbReference type="NCBIfam" id="TIGR02206">
    <property type="entry name" value="intg_mem_TP0381"/>
    <property type="match status" value="1"/>
</dbReference>
<feature type="transmembrane region" description="Helical" evidence="1">
    <location>
        <begin position="104"/>
        <end position="123"/>
    </location>
</feature>
<organism evidence="2 3">
    <name type="scientific">Neobacillus driksii</name>
    <dbReference type="NCBI Taxonomy" id="3035913"/>
    <lineage>
        <taxon>Bacteria</taxon>
        <taxon>Bacillati</taxon>
        <taxon>Bacillota</taxon>
        <taxon>Bacilli</taxon>
        <taxon>Bacillales</taxon>
        <taxon>Bacillaceae</taxon>
        <taxon>Neobacillus</taxon>
    </lineage>
</organism>
<evidence type="ECO:0000313" key="2">
    <source>
        <dbReference type="EMBL" id="MFB3168108.1"/>
    </source>
</evidence>
<evidence type="ECO:0000256" key="1">
    <source>
        <dbReference type="SAM" id="Phobius"/>
    </source>
</evidence>
<comment type="caution">
    <text evidence="2">The sequence shown here is derived from an EMBL/GenBank/DDBJ whole genome shotgun (WGS) entry which is preliminary data.</text>
</comment>
<dbReference type="InterPro" id="IPR011737">
    <property type="entry name" value="CHP02206_TP0381"/>
</dbReference>
<keyword evidence="3" id="KW-1185">Reference proteome</keyword>
<name>A0ABV4YU51_9BACI</name>
<accession>A0ABV4YU51</accession>
<feature type="transmembrane region" description="Helical" evidence="1">
    <location>
        <begin position="212"/>
        <end position="234"/>
    </location>
</feature>
<feature type="transmembrane region" description="Helical" evidence="1">
    <location>
        <begin position="12"/>
        <end position="37"/>
    </location>
</feature>
<reference evidence="2 3" key="1">
    <citation type="submission" date="2024-05" db="EMBL/GenBank/DDBJ databases">
        <authorList>
            <person name="Venkateswaran K."/>
        </authorList>
    </citation>
    <scope>NUCLEOTIDE SEQUENCE [LARGE SCALE GENOMIC DNA]</scope>
    <source>
        <strain evidence="2 3">179-C4-2-HS</strain>
    </source>
</reference>
<protein>
    <submittedName>
        <fullName evidence="2">TIGR02206 family membrane protein</fullName>
    </submittedName>
</protein>
<feature type="transmembrane region" description="Helical" evidence="1">
    <location>
        <begin position="49"/>
        <end position="71"/>
    </location>
</feature>